<name>A0AAN7J543_QUERU</name>
<dbReference type="InterPro" id="IPR003441">
    <property type="entry name" value="NAC-dom"/>
</dbReference>
<gene>
    <name evidence="7" type="ORF">RGQ29_009630</name>
</gene>
<dbReference type="EMBL" id="JAXUIC010000002">
    <property type="protein sequence ID" value="KAK4599664.1"/>
    <property type="molecule type" value="Genomic_DNA"/>
</dbReference>
<dbReference type="Pfam" id="PF02365">
    <property type="entry name" value="NAM"/>
    <property type="match status" value="1"/>
</dbReference>
<dbReference type="Proteomes" id="UP001324115">
    <property type="component" value="Unassembled WGS sequence"/>
</dbReference>
<evidence type="ECO:0000256" key="1">
    <source>
        <dbReference type="ARBA" id="ARBA00023015"/>
    </source>
</evidence>
<evidence type="ECO:0000256" key="4">
    <source>
        <dbReference type="ARBA" id="ARBA00023242"/>
    </source>
</evidence>
<organism evidence="7 8">
    <name type="scientific">Quercus rubra</name>
    <name type="common">Northern red oak</name>
    <name type="synonym">Quercus borealis</name>
    <dbReference type="NCBI Taxonomy" id="3512"/>
    <lineage>
        <taxon>Eukaryota</taxon>
        <taxon>Viridiplantae</taxon>
        <taxon>Streptophyta</taxon>
        <taxon>Embryophyta</taxon>
        <taxon>Tracheophyta</taxon>
        <taxon>Spermatophyta</taxon>
        <taxon>Magnoliopsida</taxon>
        <taxon>eudicotyledons</taxon>
        <taxon>Gunneridae</taxon>
        <taxon>Pentapetalae</taxon>
        <taxon>rosids</taxon>
        <taxon>fabids</taxon>
        <taxon>Fagales</taxon>
        <taxon>Fagaceae</taxon>
        <taxon>Quercus</taxon>
    </lineage>
</organism>
<keyword evidence="8" id="KW-1185">Reference proteome</keyword>
<comment type="caution">
    <text evidence="7">The sequence shown here is derived from an EMBL/GenBank/DDBJ whole genome shotgun (WGS) entry which is preliminary data.</text>
</comment>
<keyword evidence="4" id="KW-0539">Nucleus</keyword>
<dbReference type="Gene3D" id="2.170.150.80">
    <property type="entry name" value="NAC domain"/>
    <property type="match status" value="1"/>
</dbReference>
<protein>
    <recommendedName>
        <fullName evidence="6">NAC domain-containing protein</fullName>
    </recommendedName>
</protein>
<dbReference type="PROSITE" id="PS51005">
    <property type="entry name" value="NAC"/>
    <property type="match status" value="1"/>
</dbReference>
<evidence type="ECO:0000313" key="8">
    <source>
        <dbReference type="Proteomes" id="UP001324115"/>
    </source>
</evidence>
<evidence type="ECO:0000259" key="6">
    <source>
        <dbReference type="PROSITE" id="PS51005"/>
    </source>
</evidence>
<accession>A0AAN7J543</accession>
<dbReference type="PANTHER" id="PTHR31719:SF43">
    <property type="entry name" value="NAC TRANSCRIPTION FACTOR 56"/>
    <property type="match status" value="1"/>
</dbReference>
<dbReference type="InterPro" id="IPR036093">
    <property type="entry name" value="NAC_dom_sf"/>
</dbReference>
<dbReference type="GO" id="GO:0006355">
    <property type="term" value="P:regulation of DNA-templated transcription"/>
    <property type="evidence" value="ECO:0007669"/>
    <property type="project" value="InterPro"/>
</dbReference>
<feature type="region of interest" description="Disordered" evidence="5">
    <location>
        <begin position="279"/>
        <end position="339"/>
    </location>
</feature>
<evidence type="ECO:0000256" key="5">
    <source>
        <dbReference type="SAM" id="MobiDB-lite"/>
    </source>
</evidence>
<evidence type="ECO:0000256" key="2">
    <source>
        <dbReference type="ARBA" id="ARBA00023125"/>
    </source>
</evidence>
<dbReference type="GO" id="GO:0003677">
    <property type="term" value="F:DNA binding"/>
    <property type="evidence" value="ECO:0007669"/>
    <property type="project" value="UniProtKB-KW"/>
</dbReference>
<reference evidence="7 8" key="1">
    <citation type="journal article" date="2023" name="G3 (Bethesda)">
        <title>A haplotype-resolved chromosome-scale genome for Quercus rubra L. provides insights into the genetics of adaptive traits for red oak species.</title>
        <authorList>
            <person name="Kapoor B."/>
            <person name="Jenkins J."/>
            <person name="Schmutz J."/>
            <person name="Zhebentyayeva T."/>
            <person name="Kuelheim C."/>
            <person name="Coggeshall M."/>
            <person name="Heim C."/>
            <person name="Lasky J.R."/>
            <person name="Leites L."/>
            <person name="Islam-Faridi N."/>
            <person name="Romero-Severson J."/>
            <person name="DeLeo V.L."/>
            <person name="Lucas S.M."/>
            <person name="Lazic D."/>
            <person name="Gailing O."/>
            <person name="Carlson J."/>
            <person name="Staton M."/>
        </authorList>
    </citation>
    <scope>NUCLEOTIDE SEQUENCE [LARGE SCALE GENOMIC DNA]</scope>
    <source>
        <strain evidence="7">Pseudo-F2</strain>
    </source>
</reference>
<dbReference type="AlphaFoldDB" id="A0AAN7J543"/>
<keyword evidence="1" id="KW-0805">Transcription regulation</keyword>
<feature type="domain" description="NAC" evidence="6">
    <location>
        <begin position="8"/>
        <end position="140"/>
    </location>
</feature>
<proteinExistence type="predicted"/>
<dbReference type="SUPFAM" id="SSF101941">
    <property type="entry name" value="NAC domain"/>
    <property type="match status" value="1"/>
</dbReference>
<sequence>MSHPAAPLPSDLEFNCPDKEVIWTLHKFIHGCPLPCNVIKDIDPYDSHPDNLPDRTWFLSHSEVDTFNDHGSWKVKGAPSNVFSDSTATGLRTTLEFCDSQAPHERITNRVMQVYSILQRGHSEGSNVKETSTLCIIFSDGEQNHNHVKQSKLGSTDTAIVPNNNHSVGQSSLGQPQASEDDDIVMLGLTERSLEHQHQNLHEIDHPPEGDFLELIDLLDDPESPSSSESSCMTMSSDECFDSLALLQELKPENNQNGAGCKFNVSAPVKPNEVVVFPATTGSRDREKMLTPSEIPKTDSSTPESTVHCQGSKIPKQNSEAPSRNEGSSSNSHNLTPPFSSHIVAADQENTAAVVRKKKFRKYLCFMPF</sequence>
<keyword evidence="3" id="KW-0804">Transcription</keyword>
<evidence type="ECO:0000313" key="7">
    <source>
        <dbReference type="EMBL" id="KAK4599664.1"/>
    </source>
</evidence>
<dbReference type="PANTHER" id="PTHR31719">
    <property type="entry name" value="NAC TRANSCRIPTION FACTOR 56"/>
    <property type="match status" value="1"/>
</dbReference>
<evidence type="ECO:0000256" key="3">
    <source>
        <dbReference type="ARBA" id="ARBA00023163"/>
    </source>
</evidence>
<feature type="compositionally biased region" description="Polar residues" evidence="5">
    <location>
        <begin position="298"/>
        <end position="339"/>
    </location>
</feature>
<keyword evidence="2" id="KW-0238">DNA-binding</keyword>